<accession>A0A3N1CTG7</accession>
<dbReference type="Proteomes" id="UP000272400">
    <property type="component" value="Unassembled WGS sequence"/>
</dbReference>
<evidence type="ECO:0000313" key="2">
    <source>
        <dbReference type="Proteomes" id="UP000272400"/>
    </source>
</evidence>
<sequence length="166" mass="18717">MWCADFGDREEVRRIVILGRGGAGKSTLAVRLGTVLDLPVVELDAHFWGPDLVPVAKAEWAAVQRELVGAPAWILDGDLGSYDVLEVRLRAADTVLLLDFPLWRCAWRALRRSRETWPFWHWLLTYRRRGLPLIHAALAAHAAHADVRVLRSPRAVTRFLAAVRSP</sequence>
<gene>
    <name evidence="1" type="ORF">EDD29_2134</name>
</gene>
<dbReference type="SUPFAM" id="SSF52540">
    <property type="entry name" value="P-loop containing nucleoside triphosphate hydrolases"/>
    <property type="match status" value="1"/>
</dbReference>
<organism evidence="1 2">
    <name type="scientific">Actinocorallia herbida</name>
    <dbReference type="NCBI Taxonomy" id="58109"/>
    <lineage>
        <taxon>Bacteria</taxon>
        <taxon>Bacillati</taxon>
        <taxon>Actinomycetota</taxon>
        <taxon>Actinomycetes</taxon>
        <taxon>Streptosporangiales</taxon>
        <taxon>Thermomonosporaceae</taxon>
        <taxon>Actinocorallia</taxon>
    </lineage>
</organism>
<dbReference type="Gene3D" id="3.40.50.300">
    <property type="entry name" value="P-loop containing nucleotide triphosphate hydrolases"/>
    <property type="match status" value="1"/>
</dbReference>
<dbReference type="PANTHER" id="PTHR37816">
    <property type="entry name" value="YALI0E33011P"/>
    <property type="match status" value="1"/>
</dbReference>
<dbReference type="EMBL" id="RJKE01000001">
    <property type="protein sequence ID" value="ROO84607.1"/>
    <property type="molecule type" value="Genomic_DNA"/>
</dbReference>
<evidence type="ECO:0008006" key="3">
    <source>
        <dbReference type="Google" id="ProtNLM"/>
    </source>
</evidence>
<keyword evidence="2" id="KW-1185">Reference proteome</keyword>
<dbReference type="AlphaFoldDB" id="A0A3N1CTG7"/>
<dbReference type="InterPro" id="IPR027417">
    <property type="entry name" value="P-loop_NTPase"/>
</dbReference>
<dbReference type="PANTHER" id="PTHR37816:SF2">
    <property type="entry name" value="DNA TOPOLOGY MODULATION PROTEIN FLAR-RELATED PROTEIN"/>
    <property type="match status" value="1"/>
</dbReference>
<comment type="caution">
    <text evidence="1">The sequence shown here is derived from an EMBL/GenBank/DDBJ whole genome shotgun (WGS) entry which is preliminary data.</text>
</comment>
<protein>
    <recommendedName>
        <fullName evidence="3">Adenylate kinase family enzyme</fullName>
    </recommendedName>
</protein>
<proteinExistence type="predicted"/>
<evidence type="ECO:0000313" key="1">
    <source>
        <dbReference type="EMBL" id="ROO84607.1"/>
    </source>
</evidence>
<reference evidence="1 2" key="1">
    <citation type="submission" date="2018-11" db="EMBL/GenBank/DDBJ databases">
        <title>Sequencing the genomes of 1000 actinobacteria strains.</title>
        <authorList>
            <person name="Klenk H.-P."/>
        </authorList>
    </citation>
    <scope>NUCLEOTIDE SEQUENCE [LARGE SCALE GENOMIC DNA]</scope>
    <source>
        <strain evidence="1 2">DSM 44254</strain>
    </source>
</reference>
<name>A0A3N1CTG7_9ACTN</name>
<dbReference type="InterPro" id="IPR052922">
    <property type="entry name" value="Cytidylate_Kinase-2"/>
</dbReference>